<dbReference type="InterPro" id="IPR012867">
    <property type="entry name" value="DUF1648"/>
</dbReference>
<reference evidence="5" key="1">
    <citation type="journal article" date="2019" name="Int. J. Syst. Evol. Microbiol.">
        <title>The Global Catalogue of Microorganisms (GCM) 10K type strain sequencing project: providing services to taxonomists for standard genome sequencing and annotation.</title>
        <authorList>
            <consortium name="The Broad Institute Genomics Platform"/>
            <consortium name="The Broad Institute Genome Sequencing Center for Infectious Disease"/>
            <person name="Wu L."/>
            <person name="Ma J."/>
        </authorList>
    </citation>
    <scope>NUCLEOTIDE SEQUENCE [LARGE SCALE GENOMIC DNA]</scope>
    <source>
        <strain evidence="5">CGMCC 4.7177</strain>
    </source>
</reference>
<sequence length="368" mass="41486">MSLTVMLFILLFITILQSAIPYLIKRTLVFGVTIPVSNKDDSKLASYKRIYSLIIASMGILSILVFTIWALSQNLVEEKIVFTGVVLQFAILFVGMSLYFLFHAKTLRLKRDNNWGSDLKQIRVTDIAIRSADEMLPWTIYILPMLVTLGLVIYTATQYANLPELIPTHWGIDGTADAFSKKTPFSAVALLLILLVMQGMMLGVNELTKKSGIKINATSKKRSRVQQLSFRKYTSWFLFTTTLLTTILFSFLQLNTIHSNLGSPTMLLALPLVFLLIIFIITALYAFKVGQSGSRISVDIEDEKVEGITDYDDDQFWKAGIFYFNKDDPSVFVEKRFGVGWTLNFGHPVGYLVLFGPIVLILAITFLI</sequence>
<feature type="transmembrane region" description="Helical" evidence="1">
    <location>
        <begin position="50"/>
        <end position="69"/>
    </location>
</feature>
<name>A0ABW4SE17_9BACL</name>
<feature type="domain" description="DUF1648" evidence="2">
    <location>
        <begin position="147"/>
        <end position="194"/>
    </location>
</feature>
<keyword evidence="5" id="KW-1185">Reference proteome</keyword>
<feature type="transmembrane region" description="Helical" evidence="1">
    <location>
        <begin position="138"/>
        <end position="157"/>
    </location>
</feature>
<feature type="transmembrane region" description="Helical" evidence="1">
    <location>
        <begin position="266"/>
        <end position="287"/>
    </location>
</feature>
<feature type="transmembrane region" description="Helical" evidence="1">
    <location>
        <begin position="81"/>
        <end position="102"/>
    </location>
</feature>
<keyword evidence="1" id="KW-1133">Transmembrane helix</keyword>
<dbReference type="PANTHER" id="PTHR37810">
    <property type="entry name" value="IMMUNITY PROTEIN SDPI"/>
    <property type="match status" value="1"/>
</dbReference>
<keyword evidence="1" id="KW-0812">Transmembrane</keyword>
<comment type="caution">
    <text evidence="4">The sequence shown here is derived from an EMBL/GenBank/DDBJ whole genome shotgun (WGS) entry which is preliminary data.</text>
</comment>
<dbReference type="Pfam" id="PF07853">
    <property type="entry name" value="DUF1648"/>
    <property type="match status" value="1"/>
</dbReference>
<feature type="transmembrane region" description="Helical" evidence="1">
    <location>
        <begin position="349"/>
        <end position="367"/>
    </location>
</feature>
<evidence type="ECO:0000313" key="5">
    <source>
        <dbReference type="Proteomes" id="UP001597218"/>
    </source>
</evidence>
<dbReference type="EMBL" id="JBHUGI010000006">
    <property type="protein sequence ID" value="MFD1927184.1"/>
    <property type="molecule type" value="Genomic_DNA"/>
</dbReference>
<keyword evidence="1" id="KW-0472">Membrane</keyword>
<dbReference type="InterPro" id="IPR014574">
    <property type="entry name" value="UCP032908"/>
</dbReference>
<feature type="domain" description="DUF5808" evidence="3">
    <location>
        <begin position="326"/>
        <end position="351"/>
    </location>
</feature>
<dbReference type="RefSeq" id="WP_381535838.1">
    <property type="nucleotide sequence ID" value="NZ_JBHUGI010000006.1"/>
</dbReference>
<dbReference type="InterPro" id="IPR043831">
    <property type="entry name" value="DUF5808"/>
</dbReference>
<feature type="transmembrane region" description="Helical" evidence="1">
    <location>
        <begin position="185"/>
        <end position="204"/>
    </location>
</feature>
<accession>A0ABW4SE17</accession>
<dbReference type="PANTHER" id="PTHR37810:SF9">
    <property type="entry name" value="MEMBRANE PROTEIN"/>
    <property type="match status" value="1"/>
</dbReference>
<proteinExistence type="predicted"/>
<organism evidence="4 5">
    <name type="scientific">Sporosarcina siberiensis</name>
    <dbReference type="NCBI Taxonomy" id="1365606"/>
    <lineage>
        <taxon>Bacteria</taxon>
        <taxon>Bacillati</taxon>
        <taxon>Bacillota</taxon>
        <taxon>Bacilli</taxon>
        <taxon>Bacillales</taxon>
        <taxon>Caryophanaceae</taxon>
        <taxon>Sporosarcina</taxon>
    </lineage>
</organism>
<evidence type="ECO:0000256" key="1">
    <source>
        <dbReference type="SAM" id="Phobius"/>
    </source>
</evidence>
<feature type="transmembrane region" description="Helical" evidence="1">
    <location>
        <begin position="6"/>
        <end position="24"/>
    </location>
</feature>
<evidence type="ECO:0000259" key="2">
    <source>
        <dbReference type="Pfam" id="PF07853"/>
    </source>
</evidence>
<evidence type="ECO:0000259" key="3">
    <source>
        <dbReference type="Pfam" id="PF19124"/>
    </source>
</evidence>
<dbReference type="Pfam" id="PF19124">
    <property type="entry name" value="DUF5808"/>
    <property type="match status" value="1"/>
</dbReference>
<protein>
    <submittedName>
        <fullName evidence="4">DUF1648 domain-containing protein</fullName>
    </submittedName>
</protein>
<dbReference type="PIRSF" id="PIRSF032908">
    <property type="entry name" value="UCP032908"/>
    <property type="match status" value="1"/>
</dbReference>
<feature type="transmembrane region" description="Helical" evidence="1">
    <location>
        <begin position="233"/>
        <end position="254"/>
    </location>
</feature>
<evidence type="ECO:0000313" key="4">
    <source>
        <dbReference type="EMBL" id="MFD1927184.1"/>
    </source>
</evidence>
<dbReference type="Proteomes" id="UP001597218">
    <property type="component" value="Unassembled WGS sequence"/>
</dbReference>
<gene>
    <name evidence="4" type="ORF">ACFSFY_03795</name>
</gene>